<name>A0A813Z065_9BILA</name>
<dbReference type="GO" id="GO:0042078">
    <property type="term" value="P:germ-line stem cell division"/>
    <property type="evidence" value="ECO:0007669"/>
    <property type="project" value="TreeGrafter"/>
</dbReference>
<dbReference type="PROSITE" id="PS50304">
    <property type="entry name" value="TUDOR"/>
    <property type="match status" value="1"/>
</dbReference>
<dbReference type="PANTHER" id="PTHR22655:SF2">
    <property type="entry name" value="ATP-DEPENDENT RNA HELICASE TDRD12-RELATED"/>
    <property type="match status" value="1"/>
</dbReference>
<dbReference type="SUPFAM" id="SSF49764">
    <property type="entry name" value="HSP20-like chaperones"/>
    <property type="match status" value="1"/>
</dbReference>
<dbReference type="Pfam" id="PF04969">
    <property type="entry name" value="CS"/>
    <property type="match status" value="1"/>
</dbReference>
<evidence type="ECO:0000256" key="7">
    <source>
        <dbReference type="ARBA" id="ARBA00047984"/>
    </source>
</evidence>
<dbReference type="InterPro" id="IPR007052">
    <property type="entry name" value="CS_dom"/>
</dbReference>
<feature type="region of interest" description="Disordered" evidence="8">
    <location>
        <begin position="1660"/>
        <end position="1680"/>
    </location>
</feature>
<feature type="domain" description="Tudor" evidence="9">
    <location>
        <begin position="951"/>
        <end position="1009"/>
    </location>
</feature>
<dbReference type="Proteomes" id="UP000681722">
    <property type="component" value="Unassembled WGS sequence"/>
</dbReference>
<evidence type="ECO:0000256" key="2">
    <source>
        <dbReference type="ARBA" id="ARBA00022737"/>
    </source>
</evidence>
<feature type="region of interest" description="Disordered" evidence="8">
    <location>
        <begin position="1783"/>
        <end position="1847"/>
    </location>
</feature>
<dbReference type="SUPFAM" id="SSF63748">
    <property type="entry name" value="Tudor/PWWP/MBT"/>
    <property type="match status" value="1"/>
</dbReference>
<dbReference type="EMBL" id="CAJOBC010001403">
    <property type="protein sequence ID" value="CAF3676524.1"/>
    <property type="molecule type" value="Genomic_DNA"/>
</dbReference>
<keyword evidence="14" id="KW-1185">Reference proteome</keyword>
<keyword evidence="4" id="KW-0378">Hydrolase</keyword>
<dbReference type="InterPro" id="IPR027417">
    <property type="entry name" value="P-loop_NTPase"/>
</dbReference>
<feature type="region of interest" description="Disordered" evidence="8">
    <location>
        <begin position="1714"/>
        <end position="1747"/>
    </location>
</feature>
<dbReference type="InterPro" id="IPR014001">
    <property type="entry name" value="Helicase_ATP-bd"/>
</dbReference>
<comment type="caution">
    <text evidence="12">The sequence shown here is derived from an EMBL/GenBank/DDBJ whole genome shotgun (WGS) entry which is preliminary data.</text>
</comment>
<sequence length="2113" mass="245852">MPLIGAQVRLICVSSGDCSISPWLNLSDCAFDRQLTSTYNKSQISPIQSYETEVLPSLVSYLWPLFHSRSNVLVCEHTKDNVVTNFHLKYDLPLLNFLHTQVEHYDSAQQTTYPSVLILCPTWSACQTAYDHLEKYYGEQYFQKISVCVIYEGQRSSEQDLYRQLITNGCDVLISTPTIVNNLIQYHHIHFEKLKLCIYDQCDLLLKYSTQMKDIQAFIQLATKGKELEQIQHVLFTRAVTDQLTQFYHIYIKQGYYLSSSLLETFTYCNFLTYCEPCRDWRDRKQIVLDSLEMLQNHQKKIVLCGYQVKRLSTMEAILNDLSIHSALIHPQLTKEEIQTYIDEWRTITHRPMVLLIHDEVLSDVSIDDADVVIHLDVQRLAWYSLINQRMKLMYKHIAVYLDNKEQQQRKCHNISSIKNLDQFYQQRESNSQCPLSIIMWTGDCAQYTYELLDYLQTSSSYINPLLEKLAINNCNESLEAKKQVEFCPTLKLYGQCQTQRKLKRCPYRHRFIQDIDLVEQRPITITTEKENDIHNKDESQSLSSRYLSSKCEFYIPSSGDVEVQITNIIDGNRLFGHVLRSRQHSQDQFQLLFDYNQFQLELQTYYTHTYNGDIDKSLKEVIPGEIYLYCDRNGCAQRVYMMENEKCYFDIRRTDTILNRLAKSLQQPTQITAKGARSEHENDVQQLAKKKDDEENELIMEATDNETVKSDSHILTNSGQSLSVYGLDNGITYIIKSNDYLYPLESSFKRYPPLATEIILCNIQPLDLITMTYTPFAIETVNKIMLNQIFIAKIKIATRSCIWVDPVVKPIRLESIKRTVYDKSIRKQLLEMNLVQVNEEHMKSLLELVAQVNLNGISDKQLQDQQKETVLSNISVSPLPSKQKQFSVKFEQLSKDEQNIAINISIVNNSNDFYVQRCDKSSELVDLEKQIQKYVNDQQQQQQTKDTKTQIDVGTYCLIYYPQDNKYCRSQVIKVDGETLNVFFLDYGDYSIVNSSLSTVYVAFMEEENVCIEKLFTCLPFQAIRCKLNGLVFESLTAEDNNNDSDILWSMTHDQNDNTLNLRINTIDKQGIEEQEQKEFHPIEFYYNVDLFSEELPIRLSLNQYMIAMKLAKPNETYLKNHLIPLELSYLIGGEKEQELNESIDNQLIVRRCQSLGLSVNNHISATNLYERCCSCFTSSDSCEVVKQLFSELKVNIQETTGFNSIYIFHLLCCLVHSISSCDYLLDLLSLIDDFIRNYSMLENGQQYQQQLFYYQFLDYLLWLLVSATRTTNITDIMENFQKQIQKNFIALYLSVYRLLLDINQHESYFNYITSSNNKNNYQLTYWILLENLCDYYIKLRESVLDTSLLSFTEQLQSIGRGRYRSTNNTSIMSPSSSQLYQKQHEQDQQAVLELEHLVFLIKMLIKFNSVKQSQSTYNQLFSMKKKLIDRLRLCRRNTMDLKRKTELKTITDHLKLISCGNLLDKQYSKESQTADRNKSFHEVEKSNRETKQFSSEKKSSRHHQDQQESKTVIESEKPVETLQEQMSYGFKPFMNRAGQMIINPMGRSKDFFSRHQNPEIVSPMKMSSVSSPTDATRVLPPILPTTTTEHVPFFRPTFAREEIIPRSCQSILTNTLNQSPELQEQSSTSLSIDNLSTKFKPDKNGAIHGCGRGKRLLSNITSTSSTPDSFPHQLPSSSAAQEDYVENNYSQTTVKQEPVEATNNGVKEIAENAFNENGDKSEQQQETEKDIDTGENFEDANGWRPLPLGDETANTDLDQMVFLPGPKWLSLFKKGSMYEQEERRQNEFRAEHRNRGRYRRNQDGDRGGRGFGRGGRGVRGGYRGNYHHRHPQNGTNETDTPDVIRPNMSLFEPFVGERGPPTVEQQEQRQIERKTAIKWQQSSKYIYLTIGYYNVDASQTQIEFKTNEVYCKTKIKYDRFVRIHLAQSIVAEESNYQIRRNNIFCTLKKAEERLHWDQLYNRSLEPNKLFFNVEHYDTDHEESDNEAQKQKSELVYGKWSEMREDIRKKVENDKGVVKEDAVEDDDVLYGVDEDDGKPLSNGVVPNINSDKNDEELTDTSSDCYTTDSDDCYYEDTVPANHIPRGYDDADFDHRFYKTIKSNTVTADQNDK</sequence>
<dbReference type="PANTHER" id="PTHR22655">
    <property type="entry name" value="ATP-DEPENDENT RNA HELICASE TDRD12-RELATED"/>
    <property type="match status" value="1"/>
</dbReference>
<dbReference type="EMBL" id="CAJNOQ010001403">
    <property type="protein sequence ID" value="CAF0892557.1"/>
    <property type="molecule type" value="Genomic_DNA"/>
</dbReference>
<dbReference type="Proteomes" id="UP000663829">
    <property type="component" value="Unassembled WGS sequence"/>
</dbReference>
<dbReference type="GO" id="GO:0003724">
    <property type="term" value="F:RNA helicase activity"/>
    <property type="evidence" value="ECO:0007669"/>
    <property type="project" value="UniProtKB-EC"/>
</dbReference>
<evidence type="ECO:0000256" key="1">
    <source>
        <dbReference type="ARBA" id="ARBA00012552"/>
    </source>
</evidence>
<feature type="compositionally biased region" description="Basic and acidic residues" evidence="8">
    <location>
        <begin position="677"/>
        <end position="692"/>
    </location>
</feature>
<dbReference type="GO" id="GO:0016787">
    <property type="term" value="F:hydrolase activity"/>
    <property type="evidence" value="ECO:0007669"/>
    <property type="project" value="UniProtKB-KW"/>
</dbReference>
<evidence type="ECO:0000259" key="9">
    <source>
        <dbReference type="PROSITE" id="PS50304"/>
    </source>
</evidence>
<dbReference type="Pfam" id="PF00567">
    <property type="entry name" value="TUDOR"/>
    <property type="match status" value="1"/>
</dbReference>
<dbReference type="Gene3D" id="2.40.50.90">
    <property type="match status" value="1"/>
</dbReference>
<evidence type="ECO:0000259" key="11">
    <source>
        <dbReference type="PROSITE" id="PS51203"/>
    </source>
</evidence>
<feature type="region of interest" description="Disordered" evidence="8">
    <location>
        <begin position="671"/>
        <end position="692"/>
    </location>
</feature>
<keyword evidence="6" id="KW-0067">ATP-binding</keyword>
<dbReference type="Gene3D" id="2.30.30.140">
    <property type="match status" value="1"/>
</dbReference>
<organism evidence="12 14">
    <name type="scientific">Didymodactylos carnosus</name>
    <dbReference type="NCBI Taxonomy" id="1234261"/>
    <lineage>
        <taxon>Eukaryota</taxon>
        <taxon>Metazoa</taxon>
        <taxon>Spiralia</taxon>
        <taxon>Gnathifera</taxon>
        <taxon>Rotifera</taxon>
        <taxon>Eurotatoria</taxon>
        <taxon>Bdelloidea</taxon>
        <taxon>Philodinida</taxon>
        <taxon>Philodinidae</taxon>
        <taxon>Didymodactylos</taxon>
    </lineage>
</organism>
<feature type="domain" description="Helicase ATP-binding" evidence="10">
    <location>
        <begin position="88"/>
        <end position="242"/>
    </location>
</feature>
<evidence type="ECO:0000313" key="14">
    <source>
        <dbReference type="Proteomes" id="UP000663829"/>
    </source>
</evidence>
<evidence type="ECO:0000256" key="4">
    <source>
        <dbReference type="ARBA" id="ARBA00022801"/>
    </source>
</evidence>
<dbReference type="Gene3D" id="2.60.40.790">
    <property type="match status" value="1"/>
</dbReference>
<dbReference type="OrthoDB" id="249932at2759"/>
<dbReference type="CDD" id="cd20379">
    <property type="entry name" value="Tudor_dTUD-like"/>
    <property type="match status" value="1"/>
</dbReference>
<evidence type="ECO:0000256" key="6">
    <source>
        <dbReference type="ARBA" id="ARBA00022840"/>
    </source>
</evidence>
<feature type="compositionally biased region" description="Gly residues" evidence="8">
    <location>
        <begin position="1811"/>
        <end position="1825"/>
    </location>
</feature>
<feature type="compositionally biased region" description="Basic and acidic residues" evidence="8">
    <location>
        <begin position="1719"/>
        <end position="1734"/>
    </location>
</feature>
<keyword evidence="2" id="KW-0677">Repeat</keyword>
<feature type="region of interest" description="Disordered" evidence="8">
    <location>
        <begin position="2031"/>
        <end position="2072"/>
    </location>
</feature>
<dbReference type="PROSITE" id="PS51203">
    <property type="entry name" value="CS"/>
    <property type="match status" value="1"/>
</dbReference>
<feature type="compositionally biased region" description="Basic and acidic residues" evidence="8">
    <location>
        <begin position="1783"/>
        <end position="1795"/>
    </location>
</feature>
<keyword evidence="5" id="KW-0347">Helicase</keyword>
<feature type="domain" description="CS" evidence="11">
    <location>
        <begin position="1874"/>
        <end position="1962"/>
    </location>
</feature>
<proteinExistence type="predicted"/>
<evidence type="ECO:0000259" key="10">
    <source>
        <dbReference type="PROSITE" id="PS51192"/>
    </source>
</evidence>
<reference evidence="12" key="1">
    <citation type="submission" date="2021-02" db="EMBL/GenBank/DDBJ databases">
        <authorList>
            <person name="Nowell W R."/>
        </authorList>
    </citation>
    <scope>NUCLEOTIDE SEQUENCE</scope>
</reference>
<feature type="region of interest" description="Disordered" evidence="8">
    <location>
        <begin position="1472"/>
        <end position="1520"/>
    </location>
</feature>
<dbReference type="PROSITE" id="PS51192">
    <property type="entry name" value="HELICASE_ATP_BIND_1"/>
    <property type="match status" value="1"/>
</dbReference>
<evidence type="ECO:0000313" key="13">
    <source>
        <dbReference type="EMBL" id="CAF3676524.1"/>
    </source>
</evidence>
<dbReference type="EC" id="3.6.4.13" evidence="1"/>
<dbReference type="SUPFAM" id="SSF52540">
    <property type="entry name" value="P-loop containing nucleoside triphosphate hydrolases"/>
    <property type="match status" value="1"/>
</dbReference>
<dbReference type="InterPro" id="IPR002999">
    <property type="entry name" value="Tudor"/>
</dbReference>
<keyword evidence="3" id="KW-0547">Nucleotide-binding</keyword>
<dbReference type="GO" id="GO:0005524">
    <property type="term" value="F:ATP binding"/>
    <property type="evidence" value="ECO:0007669"/>
    <property type="project" value="UniProtKB-KW"/>
</dbReference>
<protein>
    <recommendedName>
        <fullName evidence="1">RNA helicase</fullName>
        <ecNumber evidence="1">3.6.4.13</ecNumber>
    </recommendedName>
</protein>
<dbReference type="InterPro" id="IPR008978">
    <property type="entry name" value="HSP20-like_chaperone"/>
</dbReference>
<evidence type="ECO:0000256" key="8">
    <source>
        <dbReference type="SAM" id="MobiDB-lite"/>
    </source>
</evidence>
<evidence type="ECO:0000256" key="3">
    <source>
        <dbReference type="ARBA" id="ARBA00022741"/>
    </source>
</evidence>
<evidence type="ECO:0000256" key="5">
    <source>
        <dbReference type="ARBA" id="ARBA00022806"/>
    </source>
</evidence>
<dbReference type="CDD" id="cd06463">
    <property type="entry name" value="p23_like"/>
    <property type="match status" value="1"/>
</dbReference>
<evidence type="ECO:0000313" key="12">
    <source>
        <dbReference type="EMBL" id="CAF0892557.1"/>
    </source>
</evidence>
<dbReference type="Gene3D" id="3.40.50.300">
    <property type="entry name" value="P-loop containing nucleotide triphosphate hydrolases"/>
    <property type="match status" value="1"/>
</dbReference>
<gene>
    <name evidence="12" type="ORF">GPM918_LOCUS8200</name>
    <name evidence="13" type="ORF">SRO942_LOCUS8200</name>
</gene>
<dbReference type="InterPro" id="IPR035437">
    <property type="entry name" value="SNase_OB-fold_sf"/>
</dbReference>
<comment type="catalytic activity">
    <reaction evidence="7">
        <text>ATP + H2O = ADP + phosphate + H(+)</text>
        <dbReference type="Rhea" id="RHEA:13065"/>
        <dbReference type="ChEBI" id="CHEBI:15377"/>
        <dbReference type="ChEBI" id="CHEBI:15378"/>
        <dbReference type="ChEBI" id="CHEBI:30616"/>
        <dbReference type="ChEBI" id="CHEBI:43474"/>
        <dbReference type="ChEBI" id="CHEBI:456216"/>
        <dbReference type="EC" id="3.6.4.13"/>
    </reaction>
</comment>
<accession>A0A813Z065</accession>